<evidence type="ECO:0000313" key="3">
    <source>
        <dbReference type="Proteomes" id="UP001589733"/>
    </source>
</evidence>
<gene>
    <name evidence="2" type="ORF">ACFFLM_18520</name>
</gene>
<proteinExistence type="predicted"/>
<keyword evidence="1" id="KW-0812">Transmembrane</keyword>
<feature type="transmembrane region" description="Helical" evidence="1">
    <location>
        <begin position="21"/>
        <end position="43"/>
    </location>
</feature>
<keyword evidence="1" id="KW-0472">Membrane</keyword>
<organism evidence="2 3">
    <name type="scientific">Deinococcus oregonensis</name>
    <dbReference type="NCBI Taxonomy" id="1805970"/>
    <lineage>
        <taxon>Bacteria</taxon>
        <taxon>Thermotogati</taxon>
        <taxon>Deinococcota</taxon>
        <taxon>Deinococci</taxon>
        <taxon>Deinococcales</taxon>
        <taxon>Deinococcaceae</taxon>
        <taxon>Deinococcus</taxon>
    </lineage>
</organism>
<reference evidence="2 3" key="1">
    <citation type="submission" date="2024-09" db="EMBL/GenBank/DDBJ databases">
        <authorList>
            <person name="Sun Q."/>
            <person name="Mori K."/>
        </authorList>
    </citation>
    <scope>NUCLEOTIDE SEQUENCE [LARGE SCALE GENOMIC DNA]</scope>
    <source>
        <strain evidence="2 3">JCM 13503</strain>
    </source>
</reference>
<evidence type="ECO:0000313" key="2">
    <source>
        <dbReference type="EMBL" id="MFB9993953.1"/>
    </source>
</evidence>
<dbReference type="Proteomes" id="UP001589733">
    <property type="component" value="Unassembled WGS sequence"/>
</dbReference>
<comment type="caution">
    <text evidence="2">The sequence shown here is derived from an EMBL/GenBank/DDBJ whole genome shotgun (WGS) entry which is preliminary data.</text>
</comment>
<protein>
    <submittedName>
        <fullName evidence="2">Uncharacterized protein</fullName>
    </submittedName>
</protein>
<accession>A0ABV6B6C8</accession>
<keyword evidence="1" id="KW-1133">Transmembrane helix</keyword>
<dbReference type="EMBL" id="JBHLYR010000059">
    <property type="protein sequence ID" value="MFB9993953.1"/>
    <property type="molecule type" value="Genomic_DNA"/>
</dbReference>
<name>A0ABV6B6C8_9DEIO</name>
<feature type="transmembrane region" description="Helical" evidence="1">
    <location>
        <begin position="87"/>
        <end position="106"/>
    </location>
</feature>
<feature type="transmembrane region" description="Helical" evidence="1">
    <location>
        <begin position="118"/>
        <end position="137"/>
    </location>
</feature>
<dbReference type="RefSeq" id="WP_380013790.1">
    <property type="nucleotide sequence ID" value="NZ_JBHLYR010000059.1"/>
</dbReference>
<keyword evidence="3" id="KW-1185">Reference proteome</keyword>
<evidence type="ECO:0000256" key="1">
    <source>
        <dbReference type="SAM" id="Phobius"/>
    </source>
</evidence>
<sequence>MNPSRSEGRSQPTPRERRVNRLSLWMGWGGGGVAGLAAVAVAIGRAQNIPVFNSLGAGVLAALPLFFAVMTVLSIRQMDEYGRQLHARAASIAFLVVMVLAGMLISLEAVLNFHTPPWVLYLAGMTVWGVAGCVLAARDGRGK</sequence>
<feature type="transmembrane region" description="Helical" evidence="1">
    <location>
        <begin position="55"/>
        <end position="75"/>
    </location>
</feature>